<dbReference type="Pfam" id="PF03061">
    <property type="entry name" value="4HBT"/>
    <property type="match status" value="1"/>
</dbReference>
<feature type="domain" description="Thioesterase" evidence="2">
    <location>
        <begin position="61"/>
        <end position="133"/>
    </location>
</feature>
<gene>
    <name evidence="3" type="ORF">EIKCOROL_00075</name>
</gene>
<evidence type="ECO:0000256" key="1">
    <source>
        <dbReference type="ARBA" id="ARBA00022801"/>
    </source>
</evidence>
<dbReference type="RefSeq" id="WP_003821753.1">
    <property type="nucleotide sequence ID" value="NZ_EQ973316.1"/>
</dbReference>
<dbReference type="Gene3D" id="3.10.129.10">
    <property type="entry name" value="Hotdog Thioesterase"/>
    <property type="match status" value="1"/>
</dbReference>
<dbReference type="PANTHER" id="PTHR43240">
    <property type="entry name" value="1,4-DIHYDROXY-2-NAPHTHOYL-COA THIOESTERASE 1"/>
    <property type="match status" value="1"/>
</dbReference>
<dbReference type="InterPro" id="IPR006683">
    <property type="entry name" value="Thioestr_dom"/>
</dbReference>
<dbReference type="NCBIfam" id="TIGR00369">
    <property type="entry name" value="unchar_dom_1"/>
    <property type="match status" value="1"/>
</dbReference>
<sequence>MLQIETAMPANSALYRILSQHFLDLPHSRAIGLRYEGIRARRPVLSFDWQPHLVGRHDTQIIHGGTITTLVDMVSACAVTAQLPSAEILATLDMRIDYMHPATPGRLIYGRAECYRLAGQVAFVRSSCYQEDPSDPFALGMATFMRTPLSPAEQAKLQELLQA</sequence>
<dbReference type="AlphaFoldDB" id="C0DRV9"/>
<protein>
    <recommendedName>
        <fullName evidence="2">Thioesterase domain-containing protein</fullName>
    </recommendedName>
</protein>
<organism evidence="3 4">
    <name type="scientific">Eikenella corrodens ATCC 23834</name>
    <dbReference type="NCBI Taxonomy" id="546274"/>
    <lineage>
        <taxon>Bacteria</taxon>
        <taxon>Pseudomonadati</taxon>
        <taxon>Pseudomonadota</taxon>
        <taxon>Betaproteobacteria</taxon>
        <taxon>Neisseriales</taxon>
        <taxon>Neisseriaceae</taxon>
        <taxon>Eikenella</taxon>
    </lineage>
</organism>
<evidence type="ECO:0000313" key="3">
    <source>
        <dbReference type="EMBL" id="EEG25256.1"/>
    </source>
</evidence>
<dbReference type="HOGENOM" id="CLU_089876_7_0_4"/>
<proteinExistence type="predicted"/>
<name>C0DRV9_EIKCO</name>
<evidence type="ECO:0000259" key="2">
    <source>
        <dbReference type="Pfam" id="PF03061"/>
    </source>
</evidence>
<dbReference type="PANTHER" id="PTHR43240:SF7">
    <property type="entry name" value="BLR7284 PROTEIN"/>
    <property type="match status" value="1"/>
</dbReference>
<dbReference type="GO" id="GO:0061522">
    <property type="term" value="F:1,4-dihydroxy-2-naphthoyl-CoA thioesterase activity"/>
    <property type="evidence" value="ECO:0007669"/>
    <property type="project" value="TreeGrafter"/>
</dbReference>
<dbReference type="eggNOG" id="COG2050">
    <property type="taxonomic scope" value="Bacteria"/>
</dbReference>
<dbReference type="EMBL" id="ACEA01000002">
    <property type="protein sequence ID" value="EEG25256.1"/>
    <property type="molecule type" value="Genomic_DNA"/>
</dbReference>
<evidence type="ECO:0000313" key="4">
    <source>
        <dbReference type="Proteomes" id="UP000005837"/>
    </source>
</evidence>
<dbReference type="InterPro" id="IPR003736">
    <property type="entry name" value="PAAI_dom"/>
</dbReference>
<dbReference type="SUPFAM" id="SSF54637">
    <property type="entry name" value="Thioesterase/thiol ester dehydrase-isomerase"/>
    <property type="match status" value="1"/>
</dbReference>
<dbReference type="InterPro" id="IPR029069">
    <property type="entry name" value="HotDog_dom_sf"/>
</dbReference>
<dbReference type="Proteomes" id="UP000005837">
    <property type="component" value="Unassembled WGS sequence"/>
</dbReference>
<comment type="caution">
    <text evidence="3">The sequence shown here is derived from an EMBL/GenBank/DDBJ whole genome shotgun (WGS) entry which is preliminary data.</text>
</comment>
<reference evidence="3 4" key="1">
    <citation type="submission" date="2009-01" db="EMBL/GenBank/DDBJ databases">
        <authorList>
            <person name="Fulton L."/>
            <person name="Clifton S."/>
            <person name="Chinwalla A.T."/>
            <person name="Mitreva M."/>
            <person name="Sodergren E."/>
            <person name="Weinstock G."/>
            <person name="Clifton S."/>
            <person name="Dooling D.J."/>
            <person name="Fulton B."/>
            <person name="Minx P."/>
            <person name="Pepin K.H."/>
            <person name="Johnson M."/>
            <person name="Bhonagiri V."/>
            <person name="Nash W.E."/>
            <person name="Mardis E.R."/>
            <person name="Wilson R.K."/>
        </authorList>
    </citation>
    <scope>NUCLEOTIDE SEQUENCE [LARGE SCALE GENOMIC DNA]</scope>
    <source>
        <strain evidence="3 4">ATCC 23834</strain>
    </source>
</reference>
<accession>C0DRV9</accession>
<dbReference type="CDD" id="cd03443">
    <property type="entry name" value="PaaI_thioesterase"/>
    <property type="match status" value="1"/>
</dbReference>
<keyword evidence="1" id="KW-0378">Hydrolase</keyword>
<dbReference type="GO" id="GO:0005829">
    <property type="term" value="C:cytosol"/>
    <property type="evidence" value="ECO:0007669"/>
    <property type="project" value="TreeGrafter"/>
</dbReference>